<evidence type="ECO:0000313" key="1">
    <source>
        <dbReference type="EMBL" id="CAL1406405.1"/>
    </source>
</evidence>
<name>A0AAV2G9H8_9ROSI</name>
<proteinExistence type="predicted"/>
<evidence type="ECO:0000313" key="2">
    <source>
        <dbReference type="Proteomes" id="UP001497516"/>
    </source>
</evidence>
<reference evidence="1 2" key="1">
    <citation type="submission" date="2024-04" db="EMBL/GenBank/DDBJ databases">
        <authorList>
            <person name="Fracassetti M."/>
        </authorList>
    </citation>
    <scope>NUCLEOTIDE SEQUENCE [LARGE SCALE GENOMIC DNA]</scope>
</reference>
<keyword evidence="2" id="KW-1185">Reference proteome</keyword>
<gene>
    <name evidence="1" type="ORF">LTRI10_LOCUS46133</name>
</gene>
<protein>
    <submittedName>
        <fullName evidence="1">Uncharacterized protein</fullName>
    </submittedName>
</protein>
<sequence length="96" mass="10599">MVGGDYPYSSAIQTRRVFHGEDLVIRSCEARSLIGSEMEQVVVGKLKKERVTTDSGFAMVCDLGYVIGAGYSIWGREYDDDGGSMISGGRRRRWGV</sequence>
<dbReference type="AlphaFoldDB" id="A0AAV2G9H8"/>
<dbReference type="EMBL" id="OZ034821">
    <property type="protein sequence ID" value="CAL1406405.1"/>
    <property type="molecule type" value="Genomic_DNA"/>
</dbReference>
<organism evidence="1 2">
    <name type="scientific">Linum trigynum</name>
    <dbReference type="NCBI Taxonomy" id="586398"/>
    <lineage>
        <taxon>Eukaryota</taxon>
        <taxon>Viridiplantae</taxon>
        <taxon>Streptophyta</taxon>
        <taxon>Embryophyta</taxon>
        <taxon>Tracheophyta</taxon>
        <taxon>Spermatophyta</taxon>
        <taxon>Magnoliopsida</taxon>
        <taxon>eudicotyledons</taxon>
        <taxon>Gunneridae</taxon>
        <taxon>Pentapetalae</taxon>
        <taxon>rosids</taxon>
        <taxon>fabids</taxon>
        <taxon>Malpighiales</taxon>
        <taxon>Linaceae</taxon>
        <taxon>Linum</taxon>
    </lineage>
</organism>
<dbReference type="Proteomes" id="UP001497516">
    <property type="component" value="Chromosome 8"/>
</dbReference>
<accession>A0AAV2G9H8</accession>